<dbReference type="Gene3D" id="3.10.180.10">
    <property type="entry name" value="2,3-Dihydroxybiphenyl 1,2-Dioxygenase, domain 1"/>
    <property type="match status" value="1"/>
</dbReference>
<proteinExistence type="predicted"/>
<dbReference type="InterPro" id="IPR037523">
    <property type="entry name" value="VOC_core"/>
</dbReference>
<evidence type="ECO:0000313" key="2">
    <source>
        <dbReference type="EMBL" id="WWD84667.1"/>
    </source>
</evidence>
<dbReference type="PANTHER" id="PTHR36437">
    <property type="entry name" value="GLYOXALASE/BLEOMYCIN RESISTANCE PROTEIN/DIOXYGENASE"/>
    <property type="match status" value="1"/>
</dbReference>
<protein>
    <recommendedName>
        <fullName evidence="1">VOC domain-containing protein</fullName>
    </recommendedName>
</protein>
<reference evidence="2 3" key="1">
    <citation type="journal article" date="2023" name="PLoS ONE">
        <title>Genome-based metabolic and phylogenomic analysis of three Terrisporobacter species.</title>
        <authorList>
            <person name="Boer T."/>
            <person name="Bengelsdorf F.R."/>
            <person name="Bomeke M."/>
            <person name="Daniel R."/>
            <person name="Poehlein A."/>
        </authorList>
    </citation>
    <scope>NUCLEOTIDE SEQUENCE [LARGE SCALE GENOMIC DNA]</scope>
    <source>
        <strain evidence="2 3">DSM 1288</strain>
    </source>
</reference>
<evidence type="ECO:0000259" key="1">
    <source>
        <dbReference type="PROSITE" id="PS51819"/>
    </source>
</evidence>
<sequence>MINKIAKVTIYVNNQDEAKKFWTEKLNFVTKIDETERPLRWIEVAPKESEWVTIVLYDKNLMKTKYPNSNTDYKTVILSTEDLDNAYKEMKAKGVEVTQIVTMPYAKLFTFKDQDNNEYLLREDKFKIKNI</sequence>
<organism evidence="2 3">
    <name type="scientific">Terrisporobacter glycolicus ATCC 14880 = DSM 1288</name>
    <dbReference type="NCBI Taxonomy" id="1121315"/>
    <lineage>
        <taxon>Bacteria</taxon>
        <taxon>Bacillati</taxon>
        <taxon>Bacillota</taxon>
        <taxon>Clostridia</taxon>
        <taxon>Peptostreptococcales</taxon>
        <taxon>Peptostreptococcaceae</taxon>
        <taxon>Terrisporobacter</taxon>
    </lineage>
</organism>
<dbReference type="Pfam" id="PF00903">
    <property type="entry name" value="Glyoxalase"/>
    <property type="match status" value="1"/>
</dbReference>
<evidence type="ECO:0000313" key="3">
    <source>
        <dbReference type="Proteomes" id="UP001348492"/>
    </source>
</evidence>
<dbReference type="PANTHER" id="PTHR36437:SF2">
    <property type="entry name" value="GLYOXALASE_BLEOMYCIN RESISTANCE PROTEIN_DIOXYGENASE"/>
    <property type="match status" value="1"/>
</dbReference>
<dbReference type="Proteomes" id="UP001348492">
    <property type="component" value="Chromosome"/>
</dbReference>
<name>A0ABZ2EYB3_9FIRM</name>
<keyword evidence="3" id="KW-1185">Reference proteome</keyword>
<dbReference type="InterPro" id="IPR029068">
    <property type="entry name" value="Glyas_Bleomycin-R_OHBP_Dase"/>
</dbReference>
<dbReference type="InterPro" id="IPR004360">
    <property type="entry name" value="Glyas_Fos-R_dOase_dom"/>
</dbReference>
<feature type="domain" description="VOC" evidence="1">
    <location>
        <begin position="4"/>
        <end position="124"/>
    </location>
</feature>
<dbReference type="PROSITE" id="PS51819">
    <property type="entry name" value="VOC"/>
    <property type="match status" value="1"/>
</dbReference>
<dbReference type="EMBL" id="CP117523">
    <property type="protein sequence ID" value="WWD84667.1"/>
    <property type="molecule type" value="Genomic_DNA"/>
</dbReference>
<accession>A0ABZ2EYB3</accession>
<gene>
    <name evidence="2" type="ORF">TEGL_31090</name>
</gene>
<dbReference type="SUPFAM" id="SSF54593">
    <property type="entry name" value="Glyoxalase/Bleomycin resistance protein/Dihydroxybiphenyl dioxygenase"/>
    <property type="match status" value="1"/>
</dbReference>
<dbReference type="RefSeq" id="WP_018589933.1">
    <property type="nucleotide sequence ID" value="NZ_CP117523.1"/>
</dbReference>